<dbReference type="VEuPathDB" id="TriTrypDB:LDHU3_06.0430"/>
<evidence type="ECO:0000256" key="1">
    <source>
        <dbReference type="ARBA" id="ARBA00009219"/>
    </source>
</evidence>
<feature type="domain" description="3-beta hydroxysteroid dehydrogenase/isomerase" evidence="4">
    <location>
        <begin position="272"/>
        <end position="433"/>
    </location>
</feature>
<comment type="similarity">
    <text evidence="1">Belongs to the 3-beta-HSD family.</text>
</comment>
<evidence type="ECO:0000256" key="3">
    <source>
        <dbReference type="SAM" id="Phobius"/>
    </source>
</evidence>
<dbReference type="AlphaFoldDB" id="A0A504XN51"/>
<dbReference type="InterPro" id="IPR036291">
    <property type="entry name" value="NAD(P)-bd_dom_sf"/>
</dbReference>
<dbReference type="VEuPathDB" id="TriTrypDB:LDHU3_06.0420"/>
<sequence length="565" mass="63564">MSQLQSQVKTCVDDIEDVLASSDSLFSNEVHNRLSATYQRFLQHVWCEVPMNSADGSALATVSCMPIWELLNQHTSACVLSAAPEKAIAVQLLSSMYPKSKDRRCVFQQPSCYGSNSQTAVPLSTHVPIQMFVPDNSSAEQNLEYVKAAQRILRIATVGNYTDAKESASVASAVRTFINTYLSLPEARNLSLFLCSSRWSTRLVELDGRKVSYSELLSPLLDICSLCLSVNPRSVSASVDTVPLIDPRVMPFLMGSGIKEEHYEIGASFATERVNYGGTVNVIRACKEHGVKKMIFSSSPSTRFNGSLFHRPNVDGLTEDEMPKLPLERYMQMYAQTKAEGEMAMRESIDDDFWSIAVAPHQVYGPRDNLFLPNMLEAAGTGKLRVFGKGDNRICFTHVDNYCHGLIIAEKQLYKNSPYLGRFYIVTDADTHPEPAAYCIFWKELDKAIVRMGFGSIMNKVHYPFWFLYIAALFAELAGWVMGTTFKLNVFNVFVLTMNRWFRVDAAKHDLEFQPIIPFGDGWNDTIEWFQLNWLPKFKKQDHSSIAGISSGSQQKINIQARKDK</sequence>
<dbReference type="Gene3D" id="3.40.50.720">
    <property type="entry name" value="NAD(P)-binding Rossmann-like Domain"/>
    <property type="match status" value="1"/>
</dbReference>
<evidence type="ECO:0000313" key="6">
    <source>
        <dbReference type="Proteomes" id="UP000318821"/>
    </source>
</evidence>
<dbReference type="GO" id="GO:0016616">
    <property type="term" value="F:oxidoreductase activity, acting on the CH-OH group of donors, NAD or NADP as acceptor"/>
    <property type="evidence" value="ECO:0007669"/>
    <property type="project" value="InterPro"/>
</dbReference>
<comment type="caution">
    <text evidence="5">The sequence shown here is derived from an EMBL/GenBank/DDBJ whole genome shotgun (WGS) entry which is preliminary data.</text>
</comment>
<accession>A0A504XN51</accession>
<dbReference type="GO" id="GO:0016853">
    <property type="term" value="F:isomerase activity"/>
    <property type="evidence" value="ECO:0007669"/>
    <property type="project" value="UniProtKB-KW"/>
</dbReference>
<keyword evidence="2" id="KW-0560">Oxidoreductase</keyword>
<dbReference type="VEuPathDB" id="TriTrypDB:LdBPK_060350.1"/>
<gene>
    <name evidence="5" type="ORF">CGC20_20180</name>
</gene>
<evidence type="ECO:0000259" key="4">
    <source>
        <dbReference type="Pfam" id="PF01073"/>
    </source>
</evidence>
<dbReference type="PANTHER" id="PTHR43245:SF51">
    <property type="entry name" value="SHORT CHAIN DEHYDROGENASE_REDUCTASE FAMILY 42E, MEMBER 2"/>
    <property type="match status" value="1"/>
</dbReference>
<keyword evidence="5" id="KW-0413">Isomerase</keyword>
<evidence type="ECO:0000313" key="5">
    <source>
        <dbReference type="EMBL" id="TPP49794.1"/>
    </source>
</evidence>
<dbReference type="Proteomes" id="UP000318821">
    <property type="component" value="Unassembled WGS sequence"/>
</dbReference>
<organism evidence="5 6">
    <name type="scientific">Leishmania donovani</name>
    <dbReference type="NCBI Taxonomy" id="5661"/>
    <lineage>
        <taxon>Eukaryota</taxon>
        <taxon>Discoba</taxon>
        <taxon>Euglenozoa</taxon>
        <taxon>Kinetoplastea</taxon>
        <taxon>Metakinetoplastina</taxon>
        <taxon>Trypanosomatida</taxon>
        <taxon>Trypanosomatidae</taxon>
        <taxon>Leishmaniinae</taxon>
        <taxon>Leishmania</taxon>
    </lineage>
</organism>
<dbReference type="Pfam" id="PF01073">
    <property type="entry name" value="3Beta_HSD"/>
    <property type="match status" value="1"/>
</dbReference>
<feature type="transmembrane region" description="Helical" evidence="3">
    <location>
        <begin position="463"/>
        <end position="482"/>
    </location>
</feature>
<dbReference type="SUPFAM" id="SSF51735">
    <property type="entry name" value="NAD(P)-binding Rossmann-fold domains"/>
    <property type="match status" value="1"/>
</dbReference>
<dbReference type="VEuPathDB" id="TriTrypDB:LdCL_060008600"/>
<dbReference type="GO" id="GO:0006694">
    <property type="term" value="P:steroid biosynthetic process"/>
    <property type="evidence" value="ECO:0007669"/>
    <property type="project" value="InterPro"/>
</dbReference>
<dbReference type="VEuPathDB" id="TriTrypDB:LdCL_060008700"/>
<name>A0A504XN51_LEIDO</name>
<keyword evidence="3" id="KW-1133">Transmembrane helix</keyword>
<reference evidence="6" key="1">
    <citation type="submission" date="2019-02" db="EMBL/GenBank/DDBJ databases">
        <title>FDA dAtabase for Regulatory Grade micrObial Sequences (FDA-ARGOS): Supporting development and validation of Infectious Disease Dx tests.</title>
        <authorList>
            <person name="Duncan R."/>
            <person name="Fisher C."/>
            <person name="Tallon L."/>
            <person name="Sadzewicz L."/>
            <person name="Sengamalay N."/>
            <person name="Ott S."/>
            <person name="Godinez A."/>
            <person name="Nagaraj S."/>
            <person name="Vavikolanu K."/>
            <person name="Vyas G."/>
            <person name="Nadendla S."/>
            <person name="Aluvathingal J."/>
            <person name="Sichtig H."/>
        </authorList>
    </citation>
    <scope>NUCLEOTIDE SEQUENCE [LARGE SCALE GENOMIC DNA]</scope>
    <source>
        <strain evidence="6">FDAARGOS_360</strain>
    </source>
</reference>
<dbReference type="VEuPathDB" id="TriTrypDB:LdBPK_060360.1"/>
<proteinExistence type="inferred from homology"/>
<evidence type="ECO:0000256" key="2">
    <source>
        <dbReference type="ARBA" id="ARBA00023002"/>
    </source>
</evidence>
<keyword evidence="3" id="KW-0472">Membrane</keyword>
<dbReference type="EMBL" id="RHLD01000054">
    <property type="protein sequence ID" value="TPP49794.1"/>
    <property type="molecule type" value="Genomic_DNA"/>
</dbReference>
<protein>
    <submittedName>
        <fullName evidence="5">3-beta hydroxysteroid dehydrogenase/isomerase family protein</fullName>
    </submittedName>
</protein>
<dbReference type="InterPro" id="IPR002225">
    <property type="entry name" value="3Beta_OHSteriod_DH/Estase"/>
</dbReference>
<dbReference type="PANTHER" id="PTHR43245">
    <property type="entry name" value="BIFUNCTIONAL POLYMYXIN RESISTANCE PROTEIN ARNA"/>
    <property type="match status" value="1"/>
</dbReference>
<keyword evidence="3" id="KW-0812">Transmembrane</keyword>
<dbReference type="InterPro" id="IPR050177">
    <property type="entry name" value="Lipid_A_modif_metabolic_enz"/>
</dbReference>